<feature type="compositionally biased region" description="Basic residues" evidence="1">
    <location>
        <begin position="556"/>
        <end position="565"/>
    </location>
</feature>
<dbReference type="GO" id="GO:0000171">
    <property type="term" value="F:ribonuclease MRP activity"/>
    <property type="evidence" value="ECO:0007669"/>
    <property type="project" value="TreeGrafter"/>
</dbReference>
<feature type="compositionally biased region" description="Low complexity" evidence="1">
    <location>
        <begin position="528"/>
        <end position="555"/>
    </location>
</feature>
<dbReference type="InterPro" id="IPR013893">
    <property type="entry name" value="RNase_P_Rpp40"/>
</dbReference>
<dbReference type="Proteomes" id="UP000054383">
    <property type="component" value="Unassembled WGS sequence"/>
</dbReference>
<proteinExistence type="predicted"/>
<dbReference type="OrthoDB" id="63112at2759"/>
<dbReference type="GO" id="GO:0030681">
    <property type="term" value="C:multimeric ribonuclease P complex"/>
    <property type="evidence" value="ECO:0007669"/>
    <property type="project" value="TreeGrafter"/>
</dbReference>
<evidence type="ECO:0000256" key="1">
    <source>
        <dbReference type="SAM" id="MobiDB-lite"/>
    </source>
</evidence>
<sequence>MLDFYDKASAHEKAYASFGQLPAHVDREQPPPRKAPFSTISHHPIVHTTDLILPKDVYNAVWGSILSRLEQPQYVQVIMPLSSLLEGEFFNTFIKTGAALMLSEGRPGVDDVSFVRDGIVTLELGKEKYERSGLTGKPIRSGARKHAKERFTVELDLRQPSMLHGKKGFERVVWACRNVLNASLTWLLLVDSSVSAGSLDQAMSLLAKHQPKIATCRFTETVHPPMYTPPLSADEVASLASQTDVEDYCNDLSEWLALVSLESPRISVGDDIDPYLSRYSLPQSEPERPQPSSTLVTLRWHGAMTANWVTQLFLSLLHEYRNRTDEMKDWAALSATAFSRQAVENADGYNVLAWRNSFMSWEFSGKPQLSSRAHRLLSLSLSFSHLISTTDALFQVKMGHDPHSYLTGDDPTLVSADMNDIWDDPFLSTANISLRNDQSSLPGHTGNITGIYAVDELRPSYLHLCLASHTPDILDKLSASNQPLGLTPWATPWEGKSTNQFLEELYASQVFYNALDDDTKFVPVPELTRSSATSSPRTITTPPITPTTSTVTTPRSGRKRKHRLSSSKTPSAPIKFVHDELSMPTNFRANPNNHARFKYHGDGTREYLNAPRKRHKVSSA</sequence>
<gene>
    <name evidence="2" type="ORF">PISL3812_02056</name>
</gene>
<dbReference type="AlphaFoldDB" id="A0A0U1LP31"/>
<name>A0A0U1LP31_TALIS</name>
<evidence type="ECO:0000313" key="2">
    <source>
        <dbReference type="EMBL" id="CRG84876.1"/>
    </source>
</evidence>
<dbReference type="Pfam" id="PF08584">
    <property type="entry name" value="Ribonuc_P_40"/>
    <property type="match status" value="1"/>
</dbReference>
<dbReference type="GO" id="GO:0001682">
    <property type="term" value="P:tRNA 5'-leader removal"/>
    <property type="evidence" value="ECO:0007669"/>
    <property type="project" value="InterPro"/>
</dbReference>
<evidence type="ECO:0000313" key="3">
    <source>
        <dbReference type="Proteomes" id="UP000054383"/>
    </source>
</evidence>
<organism evidence="2 3">
    <name type="scientific">Talaromyces islandicus</name>
    <name type="common">Penicillium islandicum</name>
    <dbReference type="NCBI Taxonomy" id="28573"/>
    <lineage>
        <taxon>Eukaryota</taxon>
        <taxon>Fungi</taxon>
        <taxon>Dikarya</taxon>
        <taxon>Ascomycota</taxon>
        <taxon>Pezizomycotina</taxon>
        <taxon>Eurotiomycetes</taxon>
        <taxon>Eurotiomycetidae</taxon>
        <taxon>Eurotiales</taxon>
        <taxon>Trichocomaceae</taxon>
        <taxon>Talaromyces</taxon>
        <taxon>Talaromyces sect. Islandici</taxon>
    </lineage>
</organism>
<dbReference type="EMBL" id="CVMT01000002">
    <property type="protein sequence ID" value="CRG84876.1"/>
    <property type="molecule type" value="Genomic_DNA"/>
</dbReference>
<keyword evidence="3" id="KW-1185">Reference proteome</keyword>
<accession>A0A0U1LP31</accession>
<dbReference type="GO" id="GO:0004526">
    <property type="term" value="F:ribonuclease P activity"/>
    <property type="evidence" value="ECO:0007669"/>
    <property type="project" value="TreeGrafter"/>
</dbReference>
<feature type="region of interest" description="Disordered" evidence="1">
    <location>
        <begin position="527"/>
        <end position="574"/>
    </location>
</feature>
<dbReference type="STRING" id="28573.A0A0U1LP31"/>
<protein>
    <submittedName>
        <fullName evidence="2">Uncharacterized protein</fullName>
    </submittedName>
</protein>
<dbReference type="GO" id="GO:0000172">
    <property type="term" value="C:ribonuclease MRP complex"/>
    <property type="evidence" value="ECO:0007669"/>
    <property type="project" value="TreeGrafter"/>
</dbReference>
<dbReference type="PANTHER" id="PTHR15396">
    <property type="entry name" value="RIBONUCLEASE P PROTEIN SUBUNIT P40"/>
    <property type="match status" value="1"/>
</dbReference>
<reference evidence="2 3" key="1">
    <citation type="submission" date="2015-04" db="EMBL/GenBank/DDBJ databases">
        <authorList>
            <person name="Syromyatnikov M.Y."/>
            <person name="Popov V.N."/>
        </authorList>
    </citation>
    <scope>NUCLEOTIDE SEQUENCE [LARGE SCALE GENOMIC DNA]</scope>
    <source>
        <strain evidence="2">WF-38-12</strain>
    </source>
</reference>
<dbReference type="PANTHER" id="PTHR15396:SF1">
    <property type="entry name" value="RIBONUCLEASE P PROTEIN SUBUNIT P40"/>
    <property type="match status" value="1"/>
</dbReference>
<dbReference type="GO" id="GO:0000447">
    <property type="term" value="P:endonucleolytic cleavage in ITS1 to separate SSU-rRNA from 5.8S rRNA and LSU-rRNA from tricistronic rRNA transcript (SSU-rRNA, 5.8S rRNA, LSU-rRNA)"/>
    <property type="evidence" value="ECO:0007669"/>
    <property type="project" value="TreeGrafter"/>
</dbReference>